<proteinExistence type="predicted"/>
<dbReference type="PANTHER" id="PTHR36195:SF4">
    <property type="entry name" value="DOMAIN PROTEIN, PUTATIVE (AFU_ORTHOLOGUE AFUA_5G01990)-RELATED"/>
    <property type="match status" value="1"/>
</dbReference>
<protein>
    <submittedName>
        <fullName evidence="1">Uncharacterized protein</fullName>
    </submittedName>
</protein>
<comment type="caution">
    <text evidence="1">The sequence shown here is derived from an EMBL/GenBank/DDBJ whole genome shotgun (WGS) entry which is preliminary data.</text>
</comment>
<dbReference type="InterPro" id="IPR006771">
    <property type="entry name" value="CetA-like"/>
</dbReference>
<dbReference type="Pfam" id="PF04681">
    <property type="entry name" value="Bys1"/>
    <property type="match status" value="1"/>
</dbReference>
<dbReference type="Proteomes" id="UP000803844">
    <property type="component" value="Unassembled WGS sequence"/>
</dbReference>
<reference evidence="1" key="1">
    <citation type="journal article" date="2020" name="Phytopathology">
        <title>Genome sequence of the chestnut blight fungus Cryphonectria parasitica EP155: A fundamental resource for an archetypical invasive plant pathogen.</title>
        <authorList>
            <person name="Crouch J.A."/>
            <person name="Dawe A."/>
            <person name="Aerts A."/>
            <person name="Barry K."/>
            <person name="Churchill A.C.L."/>
            <person name="Grimwood J."/>
            <person name="Hillman B."/>
            <person name="Milgroom M.G."/>
            <person name="Pangilinan J."/>
            <person name="Smith M."/>
            <person name="Salamov A."/>
            <person name="Schmutz J."/>
            <person name="Yadav J."/>
            <person name="Grigoriev I.V."/>
            <person name="Nuss D."/>
        </authorList>
    </citation>
    <scope>NUCLEOTIDE SEQUENCE</scope>
    <source>
        <strain evidence="1">EP155</strain>
    </source>
</reference>
<dbReference type="PANTHER" id="PTHR36195">
    <property type="entry name" value="DOMAIN PROTEIN, PUTATIVE (AFU_ORTHOLOGUE AFUA_5G01990)-RELATED-RELATED"/>
    <property type="match status" value="1"/>
</dbReference>
<name>A0A9P5CK81_CRYP1</name>
<organism evidence="1 2">
    <name type="scientific">Cryphonectria parasitica (strain ATCC 38755 / EP155)</name>
    <dbReference type="NCBI Taxonomy" id="660469"/>
    <lineage>
        <taxon>Eukaryota</taxon>
        <taxon>Fungi</taxon>
        <taxon>Dikarya</taxon>
        <taxon>Ascomycota</taxon>
        <taxon>Pezizomycotina</taxon>
        <taxon>Sordariomycetes</taxon>
        <taxon>Sordariomycetidae</taxon>
        <taxon>Diaporthales</taxon>
        <taxon>Cryphonectriaceae</taxon>
        <taxon>Cryphonectria-Endothia species complex</taxon>
        <taxon>Cryphonectria</taxon>
    </lineage>
</organism>
<feature type="non-terminal residue" evidence="1">
    <location>
        <position position="104"/>
    </location>
</feature>
<dbReference type="GeneID" id="63833114"/>
<dbReference type="RefSeq" id="XP_040772757.1">
    <property type="nucleotide sequence ID" value="XM_040915985.1"/>
</dbReference>
<dbReference type="EMBL" id="MU032351">
    <property type="protein sequence ID" value="KAF3761778.1"/>
    <property type="molecule type" value="Genomic_DNA"/>
</dbReference>
<accession>A0A9P5CK81</accession>
<sequence length="104" mass="11940">GHAKVINKCPYDVFLWSVAWNTDGPFKIGCGEEYCEEFSKGGGVALEIVKEEADYYEDCDKLVFYYKLDDYGNVFYDLYDKYGHPFAGHKLVLKSEDAQCPKEI</sequence>
<gene>
    <name evidence="1" type="ORF">M406DRAFT_234530</name>
</gene>
<dbReference type="AlphaFoldDB" id="A0A9P5CK81"/>
<feature type="non-terminal residue" evidence="1">
    <location>
        <position position="1"/>
    </location>
</feature>
<keyword evidence="2" id="KW-1185">Reference proteome</keyword>
<evidence type="ECO:0000313" key="1">
    <source>
        <dbReference type="EMBL" id="KAF3761778.1"/>
    </source>
</evidence>
<dbReference type="OrthoDB" id="3682664at2759"/>
<evidence type="ECO:0000313" key="2">
    <source>
        <dbReference type="Proteomes" id="UP000803844"/>
    </source>
</evidence>